<dbReference type="EC" id="5.4.2.8" evidence="5"/>
<dbReference type="InterPro" id="IPR005846">
    <property type="entry name" value="A-D-PHexomutase_a/b/a-III"/>
</dbReference>
<dbReference type="EMBL" id="SMFQ01000004">
    <property type="protein sequence ID" value="TCJ84744.1"/>
    <property type="molecule type" value="Genomic_DNA"/>
</dbReference>
<evidence type="ECO:0000256" key="1">
    <source>
        <dbReference type="ARBA" id="ARBA00000586"/>
    </source>
</evidence>
<dbReference type="InterPro" id="IPR005845">
    <property type="entry name" value="A-D-PHexomutase_a/b/a-II"/>
</dbReference>
<dbReference type="Gene3D" id="3.40.120.10">
    <property type="entry name" value="Alpha-D-Glucose-1,6-Bisphosphate, subunit A, domain 3"/>
    <property type="match status" value="3"/>
</dbReference>
<dbReference type="Pfam" id="PF00408">
    <property type="entry name" value="PGM_PMM_IV"/>
    <property type="match status" value="1"/>
</dbReference>
<dbReference type="Proteomes" id="UP000294887">
    <property type="component" value="Unassembled WGS sequence"/>
</dbReference>
<feature type="domain" description="Alpha-D-phosphohexomutase alpha/beta/alpha" evidence="12">
    <location>
        <begin position="168"/>
        <end position="264"/>
    </location>
</feature>
<dbReference type="AlphaFoldDB" id="A0A4R1EXM0"/>
<dbReference type="OrthoDB" id="9803322at2"/>
<dbReference type="GO" id="GO:0046872">
    <property type="term" value="F:metal ion binding"/>
    <property type="evidence" value="ECO:0007669"/>
    <property type="project" value="UniProtKB-KW"/>
</dbReference>
<evidence type="ECO:0000259" key="12">
    <source>
        <dbReference type="Pfam" id="PF02879"/>
    </source>
</evidence>
<dbReference type="InterPro" id="IPR005841">
    <property type="entry name" value="Alpha-D-phosphohexomutase_SF"/>
</dbReference>
<evidence type="ECO:0000256" key="6">
    <source>
        <dbReference type="ARBA" id="ARBA00022553"/>
    </source>
</evidence>
<comment type="cofactor">
    <cofactor evidence="2">
        <name>Mg(2+)</name>
        <dbReference type="ChEBI" id="CHEBI:18420"/>
    </cofactor>
</comment>
<keyword evidence="9" id="KW-0413">Isomerase</keyword>
<dbReference type="InterPro" id="IPR005844">
    <property type="entry name" value="A-D-PHexomutase_a/b/a-I"/>
</dbReference>
<keyword evidence="8" id="KW-0460">Magnesium</keyword>
<feature type="domain" description="Alpha-D-phosphohexomutase alpha/beta/alpha" evidence="13">
    <location>
        <begin position="269"/>
        <end position="379"/>
    </location>
</feature>
<dbReference type="Pfam" id="PF02879">
    <property type="entry name" value="PGM_PMM_II"/>
    <property type="match status" value="1"/>
</dbReference>
<sequence>MALDTLVKNNEINKDIFKAYDIRGQIGKEWCSGNNFHDAFLIGQAIGNQLLEFDSPNIIIGRDGRLSSEAIAQQLIKGLLGSGCNVIDIGLTATPVVYFCLNQLDITNAIMITGSHSPSDHNGIKIVYDSHPLSTAAIESLYVDITENDYPIVTPGKLKTFESANDQYQQAISEDISIQRKLRVGIDSSNGATSLFSENLFNNLGCDVYPLFCELDGTFPNHSPDPTTPENLTYLIQHVKENNLDVGIAFDGDGDRMIAVDNLGNILWPDRIMILLAQHILQSFPGSRIAYEIKCSYLLPKAIRKAGGQAAICANGHSKIKLEMKRLNAIMGGEFSGHIILRDRWNDFDDAPYVAARLLEILSNTTQSSAEVFAEIPNQFATEEYKLKFSNCAESNALIKKFIQHASFPGAELNLIDGLRVEYEDAWAFIHASNTSSSIGLRFEGATEQRLLEIKNQFRTVFTLIEYHHPLPF</sequence>
<feature type="domain" description="Alpha-D-phosphohexomutase C-terminal" evidence="10">
    <location>
        <begin position="401"/>
        <end position="459"/>
    </location>
</feature>
<evidence type="ECO:0000256" key="4">
    <source>
        <dbReference type="ARBA" id="ARBA00010231"/>
    </source>
</evidence>
<dbReference type="PRINTS" id="PR00509">
    <property type="entry name" value="PGMPMM"/>
</dbReference>
<keyword evidence="6" id="KW-0597">Phosphoprotein</keyword>
<evidence type="ECO:0000256" key="2">
    <source>
        <dbReference type="ARBA" id="ARBA00001946"/>
    </source>
</evidence>
<evidence type="ECO:0000313" key="14">
    <source>
        <dbReference type="EMBL" id="TCJ84744.1"/>
    </source>
</evidence>
<dbReference type="GO" id="GO:0005975">
    <property type="term" value="P:carbohydrate metabolic process"/>
    <property type="evidence" value="ECO:0007669"/>
    <property type="project" value="InterPro"/>
</dbReference>
<dbReference type="Gene3D" id="3.30.310.50">
    <property type="entry name" value="Alpha-D-phosphohexomutase, C-terminal domain"/>
    <property type="match status" value="1"/>
</dbReference>
<dbReference type="RefSeq" id="WP_131906484.1">
    <property type="nucleotide sequence ID" value="NZ_BAAAFU010000006.1"/>
</dbReference>
<protein>
    <recommendedName>
        <fullName evidence="5">phosphomannomutase</fullName>
        <ecNumber evidence="5">5.4.2.8</ecNumber>
    </recommendedName>
</protein>
<comment type="catalytic activity">
    <reaction evidence="1">
        <text>alpha-D-mannose 1-phosphate = D-mannose 6-phosphate</text>
        <dbReference type="Rhea" id="RHEA:11140"/>
        <dbReference type="ChEBI" id="CHEBI:58409"/>
        <dbReference type="ChEBI" id="CHEBI:58735"/>
        <dbReference type="EC" id="5.4.2.8"/>
    </reaction>
</comment>
<comment type="similarity">
    <text evidence="4">Belongs to the phosphohexose mutase family.</text>
</comment>
<dbReference type="PANTHER" id="PTHR43771:SF2">
    <property type="entry name" value="PHOSPHOMANNOMUTASE_PHOSPHOGLUCOMUTASE"/>
    <property type="match status" value="1"/>
</dbReference>
<dbReference type="SUPFAM" id="SSF53738">
    <property type="entry name" value="Phosphoglucomutase, first 3 domains"/>
    <property type="match status" value="3"/>
</dbReference>
<evidence type="ECO:0000256" key="3">
    <source>
        <dbReference type="ARBA" id="ARBA00004699"/>
    </source>
</evidence>
<organism evidence="14 15">
    <name type="scientific">Cocleimonas flava</name>
    <dbReference type="NCBI Taxonomy" id="634765"/>
    <lineage>
        <taxon>Bacteria</taxon>
        <taxon>Pseudomonadati</taxon>
        <taxon>Pseudomonadota</taxon>
        <taxon>Gammaproteobacteria</taxon>
        <taxon>Thiotrichales</taxon>
        <taxon>Thiotrichaceae</taxon>
        <taxon>Cocleimonas</taxon>
    </lineage>
</organism>
<comment type="pathway">
    <text evidence="3">Nucleotide-sugar biosynthesis; GDP-alpha-D-mannose biosynthesis; alpha-D-mannose 1-phosphate from D-fructose 6-phosphate: step 2/2.</text>
</comment>
<evidence type="ECO:0000259" key="13">
    <source>
        <dbReference type="Pfam" id="PF02880"/>
    </source>
</evidence>
<evidence type="ECO:0000256" key="8">
    <source>
        <dbReference type="ARBA" id="ARBA00022842"/>
    </source>
</evidence>
<dbReference type="PANTHER" id="PTHR43771">
    <property type="entry name" value="PHOSPHOMANNOMUTASE"/>
    <property type="match status" value="1"/>
</dbReference>
<comment type="caution">
    <text evidence="14">The sequence shown here is derived from an EMBL/GenBank/DDBJ whole genome shotgun (WGS) entry which is preliminary data.</text>
</comment>
<feature type="domain" description="Alpha-D-phosphohexomutase alpha/beta/alpha" evidence="11">
    <location>
        <begin position="15"/>
        <end position="148"/>
    </location>
</feature>
<dbReference type="SUPFAM" id="SSF55957">
    <property type="entry name" value="Phosphoglucomutase, C-terminal domain"/>
    <property type="match status" value="1"/>
</dbReference>
<proteinExistence type="inferred from homology"/>
<dbReference type="InterPro" id="IPR016055">
    <property type="entry name" value="A-D-PHexomutase_a/b/a-I/II/III"/>
</dbReference>
<keyword evidence="7" id="KW-0479">Metal-binding</keyword>
<dbReference type="GO" id="GO:0004615">
    <property type="term" value="F:phosphomannomutase activity"/>
    <property type="evidence" value="ECO:0007669"/>
    <property type="project" value="UniProtKB-EC"/>
</dbReference>
<evidence type="ECO:0000256" key="9">
    <source>
        <dbReference type="ARBA" id="ARBA00023235"/>
    </source>
</evidence>
<evidence type="ECO:0000259" key="10">
    <source>
        <dbReference type="Pfam" id="PF00408"/>
    </source>
</evidence>
<dbReference type="CDD" id="cd03089">
    <property type="entry name" value="PMM_PGM"/>
    <property type="match status" value="1"/>
</dbReference>
<evidence type="ECO:0000313" key="15">
    <source>
        <dbReference type="Proteomes" id="UP000294887"/>
    </source>
</evidence>
<evidence type="ECO:0000256" key="7">
    <source>
        <dbReference type="ARBA" id="ARBA00022723"/>
    </source>
</evidence>
<reference evidence="14 15" key="1">
    <citation type="submission" date="2019-03" db="EMBL/GenBank/DDBJ databases">
        <title>Genomic Encyclopedia of Type Strains, Phase IV (KMG-IV): sequencing the most valuable type-strain genomes for metagenomic binning, comparative biology and taxonomic classification.</title>
        <authorList>
            <person name="Goeker M."/>
        </authorList>
    </citation>
    <scope>NUCLEOTIDE SEQUENCE [LARGE SCALE GENOMIC DNA]</scope>
    <source>
        <strain evidence="14 15">DSM 24830</strain>
    </source>
</reference>
<dbReference type="InterPro" id="IPR036900">
    <property type="entry name" value="A-D-PHexomutase_C_sf"/>
</dbReference>
<evidence type="ECO:0000256" key="5">
    <source>
        <dbReference type="ARBA" id="ARBA00012730"/>
    </source>
</evidence>
<dbReference type="Pfam" id="PF02878">
    <property type="entry name" value="PGM_PMM_I"/>
    <property type="match status" value="1"/>
</dbReference>
<evidence type="ECO:0000259" key="11">
    <source>
        <dbReference type="Pfam" id="PF02878"/>
    </source>
</evidence>
<dbReference type="InterPro" id="IPR005843">
    <property type="entry name" value="A-D-PHexomutase_C"/>
</dbReference>
<name>A0A4R1EXM0_9GAMM</name>
<dbReference type="Pfam" id="PF02880">
    <property type="entry name" value="PGM_PMM_III"/>
    <property type="match status" value="1"/>
</dbReference>
<keyword evidence="15" id="KW-1185">Reference proteome</keyword>
<accession>A0A4R1EXM0</accession>
<gene>
    <name evidence="14" type="ORF">EV695_2705</name>
</gene>